<dbReference type="GO" id="GO:0016818">
    <property type="term" value="F:hydrolase activity, acting on acid anhydrides, in phosphorus-containing anhydrides"/>
    <property type="evidence" value="ECO:0007669"/>
    <property type="project" value="InterPro"/>
</dbReference>
<dbReference type="Pfam" id="PF21170">
    <property type="entry name" value="FAN1_TPR"/>
    <property type="match status" value="1"/>
</dbReference>
<dbReference type="InterPro" id="IPR049125">
    <property type="entry name" value="FAN1-like_WH"/>
</dbReference>
<evidence type="ECO:0000256" key="9">
    <source>
        <dbReference type="ARBA" id="ARBA00022842"/>
    </source>
</evidence>
<dbReference type="Pfam" id="PF21315">
    <property type="entry name" value="FAN1_HTH"/>
    <property type="match status" value="1"/>
</dbReference>
<keyword evidence="10 12" id="KW-0234">DNA repair</keyword>
<dbReference type="AlphaFoldDB" id="A0AAN7F3R3"/>
<comment type="function">
    <text evidence="13">Nuclease required for the repair of DNA interstrand cross-links (ICL). Acts as a 5'-3' exonuclease that anchors at a cut end of DNA and cleaves DNA successively at every third nucleotide, allowing to excise an ICL from one strand through flanking incisions.</text>
</comment>
<dbReference type="GO" id="GO:0008270">
    <property type="term" value="F:zinc ion binding"/>
    <property type="evidence" value="ECO:0007669"/>
    <property type="project" value="UniProtKB-KW"/>
</dbReference>
<dbReference type="InterPro" id="IPR006642">
    <property type="entry name" value="Rad18_UBZ4"/>
</dbReference>
<keyword evidence="3 13" id="KW-0540">Nuclease</keyword>
<comment type="similarity">
    <text evidence="2 13">Belongs to the FAN1 family.</text>
</comment>
<evidence type="ECO:0000256" key="7">
    <source>
        <dbReference type="ARBA" id="ARBA00022801"/>
    </source>
</evidence>
<dbReference type="Gene3D" id="3.40.1350.10">
    <property type="match status" value="1"/>
</dbReference>
<evidence type="ECO:0000256" key="12">
    <source>
        <dbReference type="PROSITE-ProRule" id="PRU01256"/>
    </source>
</evidence>
<dbReference type="GO" id="GO:0008409">
    <property type="term" value="F:5'-3' exonuclease activity"/>
    <property type="evidence" value="ECO:0007669"/>
    <property type="project" value="TreeGrafter"/>
</dbReference>
<organism evidence="15 16">
    <name type="scientific">Quercus rubra</name>
    <name type="common">Northern red oak</name>
    <name type="synonym">Quercus borealis</name>
    <dbReference type="NCBI Taxonomy" id="3512"/>
    <lineage>
        <taxon>Eukaryota</taxon>
        <taxon>Viridiplantae</taxon>
        <taxon>Streptophyta</taxon>
        <taxon>Embryophyta</taxon>
        <taxon>Tracheophyta</taxon>
        <taxon>Spermatophyta</taxon>
        <taxon>Magnoliopsida</taxon>
        <taxon>eudicotyledons</taxon>
        <taxon>Gunneridae</taxon>
        <taxon>Pentapetalae</taxon>
        <taxon>rosids</taxon>
        <taxon>fabids</taxon>
        <taxon>Fagales</taxon>
        <taxon>Fagaceae</taxon>
        <taxon>Quercus</taxon>
    </lineage>
</organism>
<reference evidence="15 16" key="1">
    <citation type="journal article" date="2023" name="G3 (Bethesda)">
        <title>A haplotype-resolved chromosome-scale genome for Quercus rubra L. provides insights into the genetics of adaptive traits for red oak species.</title>
        <authorList>
            <person name="Kapoor B."/>
            <person name="Jenkins J."/>
            <person name="Schmutz J."/>
            <person name="Zhebentyayeva T."/>
            <person name="Kuelheim C."/>
            <person name="Coggeshall M."/>
            <person name="Heim C."/>
            <person name="Lasky J.R."/>
            <person name="Leites L."/>
            <person name="Islam-Faridi N."/>
            <person name="Romero-Severson J."/>
            <person name="DeLeo V.L."/>
            <person name="Lucas S.M."/>
            <person name="Lazic D."/>
            <person name="Gailing O."/>
            <person name="Carlson J."/>
            <person name="Staton M."/>
        </authorList>
    </citation>
    <scope>NUCLEOTIDE SEQUENCE [LARGE SCALE GENOMIC DNA]</scope>
    <source>
        <strain evidence="15">Pseudo-F2</strain>
    </source>
</reference>
<dbReference type="Pfam" id="PF08774">
    <property type="entry name" value="VRR_NUC"/>
    <property type="match status" value="1"/>
</dbReference>
<dbReference type="Proteomes" id="UP001324115">
    <property type="component" value="Unassembled WGS sequence"/>
</dbReference>
<dbReference type="GO" id="GO:0036297">
    <property type="term" value="P:interstrand cross-link repair"/>
    <property type="evidence" value="ECO:0007669"/>
    <property type="project" value="InterPro"/>
</dbReference>
<dbReference type="CDD" id="cd22326">
    <property type="entry name" value="FAN1-like"/>
    <property type="match status" value="1"/>
</dbReference>
<dbReference type="GO" id="GO:0005634">
    <property type="term" value="C:nucleus"/>
    <property type="evidence" value="ECO:0007669"/>
    <property type="project" value="UniProtKB-SubCell"/>
</dbReference>
<keyword evidence="11 13" id="KW-0464">Manganese</keyword>
<keyword evidence="5 12" id="KW-0227">DNA damage</keyword>
<evidence type="ECO:0000256" key="10">
    <source>
        <dbReference type="ARBA" id="ARBA00023204"/>
    </source>
</evidence>
<dbReference type="EC" id="3.1.4.1" evidence="13"/>
<dbReference type="SMART" id="SM00990">
    <property type="entry name" value="VRR_NUC"/>
    <property type="match status" value="1"/>
</dbReference>
<dbReference type="InterPro" id="IPR049132">
    <property type="entry name" value="FAN1-like_euk"/>
</dbReference>
<keyword evidence="6 12" id="KW-0863">Zinc-finger</keyword>
<comment type="cofactor">
    <cofactor evidence="13">
        <name>Mg(2+)</name>
        <dbReference type="ChEBI" id="CHEBI:18420"/>
    </cofactor>
    <cofactor evidence="13">
        <name>Mn(2+)</name>
        <dbReference type="ChEBI" id="CHEBI:29035"/>
    </cofactor>
</comment>
<evidence type="ECO:0000256" key="11">
    <source>
        <dbReference type="ARBA" id="ARBA00023211"/>
    </source>
</evidence>
<evidence type="ECO:0000313" key="15">
    <source>
        <dbReference type="EMBL" id="KAK4585598.1"/>
    </source>
</evidence>
<evidence type="ECO:0000256" key="4">
    <source>
        <dbReference type="ARBA" id="ARBA00022723"/>
    </source>
</evidence>
<dbReference type="InterPro" id="IPR049126">
    <property type="entry name" value="FAN1-like_TPR"/>
</dbReference>
<dbReference type="PANTHER" id="PTHR15749">
    <property type="entry name" value="FANCONI-ASSOCIATED NUCLEASE 1"/>
    <property type="match status" value="1"/>
</dbReference>
<dbReference type="InterPro" id="IPR014883">
    <property type="entry name" value="VRR_NUC"/>
</dbReference>
<evidence type="ECO:0000256" key="13">
    <source>
        <dbReference type="RuleBase" id="RU365033"/>
    </source>
</evidence>
<evidence type="ECO:0000256" key="6">
    <source>
        <dbReference type="ARBA" id="ARBA00022771"/>
    </source>
</evidence>
<dbReference type="PANTHER" id="PTHR15749:SF4">
    <property type="entry name" value="FANCONI-ASSOCIATED NUCLEASE 1"/>
    <property type="match status" value="1"/>
</dbReference>
<evidence type="ECO:0000256" key="8">
    <source>
        <dbReference type="ARBA" id="ARBA00022833"/>
    </source>
</evidence>
<dbReference type="SMART" id="SM00734">
    <property type="entry name" value="ZnF_Rad18"/>
    <property type="match status" value="1"/>
</dbReference>
<sequence>MLKGRESVVRLVGKRRRFLPNRETLLSASDDLDLVTCPVCALKISAQHHAINSHLDTCLSESSETPTGTKRKLSQRTLLDSNFLSKSKIHQSQLTNNDDFCGSHSNSHIINDVVVVVAPKAKAAAADVDVTMENVSGVTLQTFIVGRRFFSHENELHVGANISLLPDPHNVKDPNAIKVLSADSGSCKCKVLGFLPRELAQYLSPLMEKYCLSFEGYVTSVPKNPFDFVPIQIVCHKMILHGEKENEDVEAFKCLWKYAIHVVESTKNCPPGITKYQQNFCLVIHEVIRSNPHLFTDDEKKFMESFTSLSNDSQRLFVRLYTRKGPWFRLSTISYSEVLDPQEAVKGLSAMGYLCLFEDKDKLHDNDIKEILNLLTVSELHDILCKLKKNCNHGRRKSDLIESLLPSFVGGLCPHLTSLVLDKTGACIRISSKAESLIWRAERLFFLNGEQNLSTFLLVDLGIVKYPTYDCIISEQIFPGQDDLLAYEEAIEVAQLMDEALDGNNVELVLRCIKIADSRISSSSMKTMESTTSELVATFYSSFSASWVYSKVVLLGVSFLERERRYNDAINLLKRLLNCFTCDGRRGYWTLRLSINLEHTGYPNESLTVAEDGLQDPWVRAGSRMALQRRILRLGKPPRRWKTPSFSASIKRKITEVHVQGRPLNCEMGMKNRFYGEDGEQCGVEQLALQYYAGEGGGWQGVHTESGIWLTIFGLLMWDIIFSNVPNVFRTRFQTAPLDMETDSFYLARKSCIESHLQKIHDGMGEEILITSWESHVGTACRGVNWDRHSLTELRAAVTCIGGPCLASLCRHLAQDYRSWSSGMPDLLLWRFHGEYRGEAKLVEVKGPRDRLSEQQRAWLLLLMDCGFNTEVCKVSPVPMSA</sequence>
<dbReference type="Gene3D" id="3.30.160.60">
    <property type="entry name" value="Classic Zinc Finger"/>
    <property type="match status" value="1"/>
</dbReference>
<keyword evidence="9 13" id="KW-0460">Magnesium</keyword>
<comment type="catalytic activity">
    <reaction evidence="1 13">
        <text>Hydrolytically removes 5'-nucleotides successively from the 3'-hydroxy termini of 3'-hydroxy-terminated oligonucleotides.</text>
        <dbReference type="EC" id="3.1.4.1"/>
    </reaction>
</comment>
<keyword evidence="13" id="KW-0539">Nucleus</keyword>
<dbReference type="InterPro" id="IPR011856">
    <property type="entry name" value="tRNA_endonuc-like_dom_sf"/>
</dbReference>
<dbReference type="SMART" id="SM00910">
    <property type="entry name" value="HIRAN"/>
    <property type="match status" value="1"/>
</dbReference>
<evidence type="ECO:0000313" key="16">
    <source>
        <dbReference type="Proteomes" id="UP001324115"/>
    </source>
</evidence>
<gene>
    <name evidence="15" type="ORF">RGQ29_023021</name>
</gene>
<keyword evidence="8" id="KW-0862">Zinc</keyword>
<comment type="subcellular location">
    <subcellularLocation>
        <location evidence="13">Nucleus</location>
    </subcellularLocation>
</comment>
<evidence type="ECO:0000256" key="5">
    <source>
        <dbReference type="ARBA" id="ARBA00022763"/>
    </source>
</evidence>
<dbReference type="EMBL" id="JAXUIC010000006">
    <property type="protein sequence ID" value="KAK4585598.1"/>
    <property type="molecule type" value="Genomic_DNA"/>
</dbReference>
<keyword evidence="7 13" id="KW-0378">Hydrolase</keyword>
<dbReference type="PROSITE" id="PS51908">
    <property type="entry name" value="ZF_UBZ4"/>
    <property type="match status" value="1"/>
</dbReference>
<evidence type="ECO:0000256" key="3">
    <source>
        <dbReference type="ARBA" id="ARBA00022722"/>
    </source>
</evidence>
<keyword evidence="16" id="KW-1185">Reference proteome</keyword>
<comment type="caution">
    <text evidence="15">The sequence shown here is derived from an EMBL/GenBank/DDBJ whole genome shotgun (WGS) entry which is preliminary data.</text>
</comment>
<evidence type="ECO:0000256" key="2">
    <source>
        <dbReference type="ARBA" id="ARBA00005533"/>
    </source>
</evidence>
<protein>
    <recommendedName>
        <fullName evidence="13">Fanconi-associated nuclease</fullName>
        <ecNumber evidence="13">3.1.4.1</ecNumber>
    </recommendedName>
</protein>
<proteinExistence type="inferred from homology"/>
<dbReference type="InterPro" id="IPR033315">
    <property type="entry name" value="Fan1-like"/>
</dbReference>
<evidence type="ECO:0000259" key="14">
    <source>
        <dbReference type="PROSITE" id="PS51908"/>
    </source>
</evidence>
<dbReference type="GO" id="GO:0017108">
    <property type="term" value="F:5'-flap endonuclease activity"/>
    <property type="evidence" value="ECO:0007669"/>
    <property type="project" value="TreeGrafter"/>
</dbReference>
<feature type="domain" description="UBZ4-type" evidence="14">
    <location>
        <begin position="34"/>
        <end position="63"/>
    </location>
</feature>
<name>A0AAN7F3R3_QUERU</name>
<dbReference type="InterPro" id="IPR014905">
    <property type="entry name" value="HIRAN"/>
</dbReference>
<keyword evidence="4 13" id="KW-0479">Metal-binding</keyword>
<dbReference type="GO" id="GO:0070336">
    <property type="term" value="F:flap-structured DNA binding"/>
    <property type="evidence" value="ECO:0007669"/>
    <property type="project" value="TreeGrafter"/>
</dbReference>
<dbReference type="Pfam" id="PF08797">
    <property type="entry name" value="HIRAN"/>
    <property type="match status" value="1"/>
</dbReference>
<dbReference type="Gene3D" id="3.30.70.2330">
    <property type="match status" value="1"/>
</dbReference>
<dbReference type="GO" id="GO:0004528">
    <property type="term" value="F:phosphodiesterase I activity"/>
    <property type="evidence" value="ECO:0007669"/>
    <property type="project" value="UniProtKB-EC"/>
</dbReference>
<accession>A0AAN7F3R3</accession>
<evidence type="ECO:0000256" key="1">
    <source>
        <dbReference type="ARBA" id="ARBA00000983"/>
    </source>
</evidence>